<protein>
    <submittedName>
        <fullName evidence="3">Uncharacterized protein</fullName>
    </submittedName>
</protein>
<evidence type="ECO:0000313" key="4">
    <source>
        <dbReference type="Proteomes" id="UP000678237"/>
    </source>
</evidence>
<reference evidence="3" key="1">
    <citation type="submission" date="2021-03" db="EMBL/GenBank/DDBJ databases">
        <authorList>
            <person name="Jaffe A."/>
        </authorList>
    </citation>
    <scope>NUCLEOTIDE SEQUENCE</scope>
    <source>
        <strain evidence="3">RIFCSPLOWO2_01_FULL_58_19</strain>
    </source>
</reference>
<name>A0A8T4LCC7_9ARCH</name>
<organism evidence="3 4">
    <name type="scientific">Candidatus Iainarchaeum sp</name>
    <dbReference type="NCBI Taxonomy" id="3101447"/>
    <lineage>
        <taxon>Archaea</taxon>
        <taxon>Candidatus Iainarchaeota</taxon>
        <taxon>Candidatus Iainarchaeia</taxon>
        <taxon>Candidatus Iainarchaeales</taxon>
        <taxon>Candidatus Iainarchaeaceae</taxon>
        <taxon>Candidatus Iainarchaeum</taxon>
    </lineage>
</organism>
<evidence type="ECO:0000256" key="2">
    <source>
        <dbReference type="SAM" id="MobiDB-lite"/>
    </source>
</evidence>
<proteinExistence type="predicted"/>
<sequence length="173" mass="19352">MPTREQRLAQRQGPSGSAPSQGVPRGLNPPVFDSVSRDIRALNSSILIITQKMKFLVRNEKILGRNVLVLNKKLKSLEDHSGAGASVGGASTLEMQGMADRFSTELSRLNERLAYLENELQRVKDTYAKLEPVQEMKYVVDSINPLEFVTYAGLDKILEERLNALKQKAEKRV</sequence>
<keyword evidence="1" id="KW-0175">Coiled coil</keyword>
<gene>
    <name evidence="3" type="ORF">J4203_05405</name>
</gene>
<reference evidence="3" key="2">
    <citation type="submission" date="2021-05" db="EMBL/GenBank/DDBJ databases">
        <title>Protein family content uncovers lineage relationships and bacterial pathway maintenance mechanisms in DPANN archaea.</title>
        <authorList>
            <person name="Castelle C.J."/>
            <person name="Meheust R."/>
            <person name="Jaffe A.L."/>
            <person name="Seitz K."/>
            <person name="Gong X."/>
            <person name="Baker B.J."/>
            <person name="Banfield J.F."/>
        </authorList>
    </citation>
    <scope>NUCLEOTIDE SEQUENCE</scope>
    <source>
        <strain evidence="3">RIFCSPLOWO2_01_FULL_58_19</strain>
    </source>
</reference>
<dbReference type="AlphaFoldDB" id="A0A8T4LCC7"/>
<evidence type="ECO:0000313" key="3">
    <source>
        <dbReference type="EMBL" id="MBS3063279.1"/>
    </source>
</evidence>
<feature type="coiled-coil region" evidence="1">
    <location>
        <begin position="99"/>
        <end position="126"/>
    </location>
</feature>
<evidence type="ECO:0000256" key="1">
    <source>
        <dbReference type="SAM" id="Coils"/>
    </source>
</evidence>
<feature type="region of interest" description="Disordered" evidence="2">
    <location>
        <begin position="1"/>
        <end position="29"/>
    </location>
</feature>
<accession>A0A8T4LCC7</accession>
<comment type="caution">
    <text evidence="3">The sequence shown here is derived from an EMBL/GenBank/DDBJ whole genome shotgun (WGS) entry which is preliminary data.</text>
</comment>
<dbReference type="Proteomes" id="UP000678237">
    <property type="component" value="Unassembled WGS sequence"/>
</dbReference>
<dbReference type="EMBL" id="JAGVWE010000004">
    <property type="protein sequence ID" value="MBS3063279.1"/>
    <property type="molecule type" value="Genomic_DNA"/>
</dbReference>